<dbReference type="AlphaFoldDB" id="A0A4Y8L239"/>
<sequence>MKKERLKDAYNYLRSKGIIHTQKDLSLKMGTDQGNISNALKGSEKYLTDKFLEKFNEAFDDIFNISWLLTGEGLMLKEEQNSISETDNTNILKDTMDNVTVIPLLPISAQGGTFNDFVLSIKKQDCEKIISPILDADFAIPVAGDSMLPEYPSGSKALVKKINREAFIEWGCVYVLDTCNGIIIKQIVPSEKEGYIKCVSLNPNPKFAPFDVATDNIFGMYRVMMCLSPK</sequence>
<keyword evidence="6" id="KW-1185">Reference proteome</keyword>
<dbReference type="Proteomes" id="UP000297861">
    <property type="component" value="Unassembled WGS sequence"/>
</dbReference>
<dbReference type="Gene3D" id="2.10.109.10">
    <property type="entry name" value="Umud Fragment, subunit A"/>
    <property type="match status" value="1"/>
</dbReference>
<dbReference type="Pfam" id="PF00717">
    <property type="entry name" value="Peptidase_S24"/>
    <property type="match status" value="1"/>
</dbReference>
<dbReference type="OrthoDB" id="796548at2"/>
<dbReference type="SUPFAM" id="SSF51306">
    <property type="entry name" value="LexA/Signal peptidase"/>
    <property type="match status" value="1"/>
</dbReference>
<dbReference type="InterPro" id="IPR039418">
    <property type="entry name" value="LexA-like"/>
</dbReference>
<evidence type="ECO:0000256" key="1">
    <source>
        <dbReference type="ARBA" id="ARBA00023015"/>
    </source>
</evidence>
<dbReference type="InterPro" id="IPR015927">
    <property type="entry name" value="Peptidase_S24_S26A/B/C"/>
</dbReference>
<evidence type="ECO:0000259" key="4">
    <source>
        <dbReference type="Pfam" id="PF00717"/>
    </source>
</evidence>
<proteinExistence type="predicted"/>
<protein>
    <submittedName>
        <fullName evidence="5">Helix-turn-helix transcriptional regulator</fullName>
    </submittedName>
</protein>
<dbReference type="CDD" id="cd06529">
    <property type="entry name" value="S24_LexA-like"/>
    <property type="match status" value="1"/>
</dbReference>
<keyword evidence="3" id="KW-0804">Transcription</keyword>
<evidence type="ECO:0000256" key="3">
    <source>
        <dbReference type="ARBA" id="ARBA00023163"/>
    </source>
</evidence>
<keyword evidence="1" id="KW-0805">Transcription regulation</keyword>
<accession>A0A4Y8L239</accession>
<dbReference type="InterPro" id="IPR036286">
    <property type="entry name" value="LexA/Signal_pep-like_sf"/>
</dbReference>
<evidence type="ECO:0000256" key="2">
    <source>
        <dbReference type="ARBA" id="ARBA00023125"/>
    </source>
</evidence>
<dbReference type="RefSeq" id="WP_134436049.1">
    <property type="nucleotide sequence ID" value="NZ_SOML01000004.1"/>
</dbReference>
<dbReference type="EMBL" id="SOML01000004">
    <property type="protein sequence ID" value="TFD96725.1"/>
    <property type="molecule type" value="Genomic_DNA"/>
</dbReference>
<evidence type="ECO:0000313" key="5">
    <source>
        <dbReference type="EMBL" id="TFD96725.1"/>
    </source>
</evidence>
<name>A0A4Y8L239_9BACT</name>
<feature type="domain" description="Peptidase S24/S26A/S26B/S26C" evidence="4">
    <location>
        <begin position="111"/>
        <end position="213"/>
    </location>
</feature>
<evidence type="ECO:0000313" key="6">
    <source>
        <dbReference type="Proteomes" id="UP000297861"/>
    </source>
</evidence>
<dbReference type="PANTHER" id="PTHR40661">
    <property type="match status" value="1"/>
</dbReference>
<dbReference type="PANTHER" id="PTHR40661:SF1">
    <property type="entry name" value="HTH CRO_C1-TYPE DOMAIN-CONTAINING PROTEIN"/>
    <property type="match status" value="1"/>
</dbReference>
<dbReference type="GO" id="GO:0003677">
    <property type="term" value="F:DNA binding"/>
    <property type="evidence" value="ECO:0007669"/>
    <property type="project" value="UniProtKB-KW"/>
</dbReference>
<keyword evidence="2" id="KW-0238">DNA-binding</keyword>
<organism evidence="5 6">
    <name type="scientific">Dysgonomonas capnocytophagoides</name>
    <dbReference type="NCBI Taxonomy" id="45254"/>
    <lineage>
        <taxon>Bacteria</taxon>
        <taxon>Pseudomonadati</taxon>
        <taxon>Bacteroidota</taxon>
        <taxon>Bacteroidia</taxon>
        <taxon>Bacteroidales</taxon>
        <taxon>Dysgonomonadaceae</taxon>
        <taxon>Dysgonomonas</taxon>
    </lineage>
</organism>
<gene>
    <name evidence="5" type="ORF">E2605_07850</name>
</gene>
<reference evidence="5 6" key="1">
    <citation type="submission" date="2019-03" db="EMBL/GenBank/DDBJ databases">
        <title>San Antonio Military Medical Center submission to MRSN (WRAIR), pending publication.</title>
        <authorList>
            <person name="Blyth D.M."/>
            <person name="Mccarthy S.L."/>
            <person name="Schall S.E."/>
            <person name="Stam J.A."/>
            <person name="Ong A.C."/>
            <person name="Mcgann P.T."/>
        </authorList>
    </citation>
    <scope>NUCLEOTIDE SEQUENCE [LARGE SCALE GENOMIC DNA]</scope>
    <source>
        <strain evidence="5 6">MRSN571793</strain>
    </source>
</reference>
<comment type="caution">
    <text evidence="5">The sequence shown here is derived from an EMBL/GenBank/DDBJ whole genome shotgun (WGS) entry which is preliminary data.</text>
</comment>